<comment type="caution">
    <text evidence="6">The sequence shown here is derived from an EMBL/GenBank/DDBJ whole genome shotgun (WGS) entry which is preliminary data.</text>
</comment>
<evidence type="ECO:0000256" key="1">
    <source>
        <dbReference type="ARBA" id="ARBA00022512"/>
    </source>
</evidence>
<evidence type="ECO:0000256" key="2">
    <source>
        <dbReference type="ARBA" id="ARBA00022525"/>
    </source>
</evidence>
<evidence type="ECO:0000313" key="6">
    <source>
        <dbReference type="EMBL" id="RRN51218.1"/>
    </source>
</evidence>
<name>A0A426G864_STRSU</name>
<keyword evidence="1" id="KW-0134">Cell wall</keyword>
<dbReference type="AlphaFoldDB" id="A0A426G864"/>
<proteinExistence type="predicted"/>
<dbReference type="Proteomes" id="UP000281324">
    <property type="component" value="Unassembled WGS sequence"/>
</dbReference>
<dbReference type="InterPro" id="IPR019931">
    <property type="entry name" value="LPXTG_anchor"/>
</dbReference>
<organism evidence="6 7">
    <name type="scientific">Streptococcus suis</name>
    <dbReference type="NCBI Taxonomy" id="1307"/>
    <lineage>
        <taxon>Bacteria</taxon>
        <taxon>Bacillati</taxon>
        <taxon>Bacillota</taxon>
        <taxon>Bacilli</taxon>
        <taxon>Lactobacillales</taxon>
        <taxon>Streptococcaceae</taxon>
        <taxon>Streptococcus</taxon>
    </lineage>
</organism>
<evidence type="ECO:0000256" key="3">
    <source>
        <dbReference type="ARBA" id="ARBA00022729"/>
    </source>
</evidence>
<keyword evidence="3" id="KW-0732">Signal</keyword>
<evidence type="ECO:0000256" key="4">
    <source>
        <dbReference type="ARBA" id="ARBA00023088"/>
    </source>
</evidence>
<protein>
    <submittedName>
        <fullName evidence="6">LPXTG cell wall anchor domain-containing protein</fullName>
    </submittedName>
</protein>
<sequence>MIKNTIKNLTKISGGGYNNCNHCIYRVMVRIRATDNGETLSQLYFKCRLYIREGDIMSTKKTYLLRKTSIGLVSLAALAVVGTTVSANEIGVATAHGTGAYADPIPTFNINTGELTAKGSSVLNSDYKPALDPSTVDITKHGEGVTAELPEVALGFDNGEPYVYAHGTGVTASVELPALDPSTVDITKHGEGLTAPTLNEVAVALDENGLYFTNTPVEAPTAEAIPEVQVGGKDGEFYLYAKGEGATVELPTIDPATLGAPIETAKGESVTAPALPVAELPALETAKGESVTAEELPTVEVAKDEAGEYLFSKGASVTAAELPVIDPATLTVAPAPAPVVAPKVEAPKAEVAAAVPTAKAATSSAKLPETGEASTAVYFATALGLLGAAAVLAKKQEN</sequence>
<dbReference type="NCBIfam" id="TIGR01167">
    <property type="entry name" value="LPXTG_anchor"/>
    <property type="match status" value="1"/>
</dbReference>
<dbReference type="PROSITE" id="PS50847">
    <property type="entry name" value="GRAM_POS_ANCHORING"/>
    <property type="match status" value="1"/>
</dbReference>
<evidence type="ECO:0000259" key="5">
    <source>
        <dbReference type="PROSITE" id="PS50847"/>
    </source>
</evidence>
<keyword evidence="2" id="KW-0964">Secreted</keyword>
<reference evidence="6 7" key="1">
    <citation type="submission" date="2018-11" db="EMBL/GenBank/DDBJ databases">
        <title>Changes in penicillin susceptibility of Streptococcus suis isolates by amino acid alterations in the penicillin-binding protein.</title>
        <authorList>
            <person name="Niemann L."/>
            <person name="Eichhorn I."/>
        </authorList>
    </citation>
    <scope>NUCLEOTIDE SEQUENCE [LARGE SCALE GENOMIC DNA]</scope>
    <source>
        <strain evidence="6 7">IMT40201</strain>
    </source>
</reference>
<keyword evidence="4" id="KW-0572">Peptidoglycan-anchor</keyword>
<gene>
    <name evidence="6" type="ORF">EI219_01020</name>
</gene>
<accession>A0A426G864</accession>
<feature type="domain" description="Gram-positive cocci surface proteins LPxTG" evidence="5">
    <location>
        <begin position="367"/>
        <end position="398"/>
    </location>
</feature>
<evidence type="ECO:0000313" key="7">
    <source>
        <dbReference type="Proteomes" id="UP000281324"/>
    </source>
</evidence>
<dbReference type="EMBL" id="RRZQ01000003">
    <property type="protein sequence ID" value="RRN51218.1"/>
    <property type="molecule type" value="Genomic_DNA"/>
</dbReference>